<feature type="transmembrane region" description="Helical" evidence="1">
    <location>
        <begin position="180"/>
        <end position="198"/>
    </location>
</feature>
<feature type="domain" description="Tyrosine specific protein phosphatases" evidence="2">
    <location>
        <begin position="360"/>
        <end position="422"/>
    </location>
</feature>
<dbReference type="SUPFAM" id="SSF52799">
    <property type="entry name" value="(Phosphotyrosine protein) phosphatases II"/>
    <property type="match status" value="1"/>
</dbReference>
<dbReference type="EMBL" id="JARRAF010000005">
    <property type="protein sequence ID" value="MDK2123553.1"/>
    <property type="molecule type" value="Genomic_DNA"/>
</dbReference>
<gene>
    <name evidence="3" type="ORF">PZA18_05765</name>
</gene>
<dbReference type="SMART" id="SM00195">
    <property type="entry name" value="DSPc"/>
    <property type="match status" value="1"/>
</dbReference>
<dbReference type="InterPro" id="IPR026841">
    <property type="entry name" value="Aur1/Ipt1"/>
</dbReference>
<dbReference type="Proteomes" id="UP001172778">
    <property type="component" value="Unassembled WGS sequence"/>
</dbReference>
<evidence type="ECO:0000259" key="2">
    <source>
        <dbReference type="PROSITE" id="PS50056"/>
    </source>
</evidence>
<dbReference type="Pfam" id="PF00782">
    <property type="entry name" value="DSPc"/>
    <property type="match status" value="1"/>
</dbReference>
<evidence type="ECO:0000313" key="3">
    <source>
        <dbReference type="EMBL" id="MDK2123553.1"/>
    </source>
</evidence>
<protein>
    <submittedName>
        <fullName evidence="3">Phosphatase PAP2/dual specificity phosphatase family protein</fullName>
    </submittedName>
</protein>
<proteinExistence type="predicted"/>
<dbReference type="PANTHER" id="PTHR47216">
    <property type="match status" value="1"/>
</dbReference>
<dbReference type="InterPro" id="IPR000340">
    <property type="entry name" value="Dual-sp_phosphatase_cat-dom"/>
</dbReference>
<evidence type="ECO:0000313" key="4">
    <source>
        <dbReference type="Proteomes" id="UP001172778"/>
    </source>
</evidence>
<dbReference type="InterPro" id="IPR029021">
    <property type="entry name" value="Prot-tyrosine_phosphatase-like"/>
</dbReference>
<comment type="caution">
    <text evidence="3">The sequence shown here is derived from an EMBL/GenBank/DDBJ whole genome shotgun (WGS) entry which is preliminary data.</text>
</comment>
<keyword evidence="4" id="KW-1185">Reference proteome</keyword>
<keyword evidence="1" id="KW-1133">Transmembrane helix</keyword>
<feature type="transmembrane region" description="Helical" evidence="1">
    <location>
        <begin position="219"/>
        <end position="235"/>
    </location>
</feature>
<feature type="transmembrane region" description="Helical" evidence="1">
    <location>
        <begin position="88"/>
        <end position="107"/>
    </location>
</feature>
<name>A0ABT7DU14_9NEIS</name>
<keyword evidence="1" id="KW-0472">Membrane</keyword>
<feature type="transmembrane region" description="Helical" evidence="1">
    <location>
        <begin position="54"/>
        <end position="76"/>
    </location>
</feature>
<organism evidence="3 4">
    <name type="scientific">Parachitinimonas caeni</name>
    <dbReference type="NCBI Taxonomy" id="3031301"/>
    <lineage>
        <taxon>Bacteria</taxon>
        <taxon>Pseudomonadati</taxon>
        <taxon>Pseudomonadota</taxon>
        <taxon>Betaproteobacteria</taxon>
        <taxon>Neisseriales</taxon>
        <taxon>Chitinibacteraceae</taxon>
        <taxon>Parachitinimonas</taxon>
    </lineage>
</organism>
<accession>A0ABT7DU14</accession>
<dbReference type="RefSeq" id="WP_284099854.1">
    <property type="nucleotide sequence ID" value="NZ_JARRAF010000005.1"/>
</dbReference>
<sequence>MSLPSESWPWRRGLLWLCLLGPFFYLSYGGANWLASQRTNVPSVMFDWERQIPFLAWTILPYWTENLFYAGSLLSCRDRQEVDNLGRRLLTAQLVAVSCFLLFPLAYSQQHPPVSGWPAFFFEALESFDKPFNQAPSLHVALAVILWHHYRSRLTRWLQWPLLAWFVLIASSVLTTWQHHFIDIPTGALLGWFCLWLWPDSGHSPWQQRATGSAGQRHQLAALYLLGACVFAALATHQTGWGWWLLWPALSLLLVAGNYLWMGANGFQKADNGRMSLAARWLFAPYLLGAWINARLWTRRRPHADLVADGVWLGRIPDQQELAQAPYREVIDLCAELPAAAGEVTVTSLPTLDLIPPTPLLLAHAAEAIEAAQSRGPVLVCCALGYSRSAAAICTWLLRSGRASDIDAATRMLRTARPVVLRPAHLNAIATAAKLEIS</sequence>
<feature type="transmembrane region" description="Helical" evidence="1">
    <location>
        <begin position="157"/>
        <end position="174"/>
    </location>
</feature>
<dbReference type="InterPro" id="IPR000387">
    <property type="entry name" value="Tyr_Pase_dom"/>
</dbReference>
<feature type="transmembrane region" description="Helical" evidence="1">
    <location>
        <begin position="14"/>
        <end position="34"/>
    </location>
</feature>
<dbReference type="PANTHER" id="PTHR47216:SF4">
    <property type="entry name" value="OS01G0859400 PROTEIN"/>
    <property type="match status" value="1"/>
</dbReference>
<reference evidence="3" key="1">
    <citation type="submission" date="2023-03" db="EMBL/GenBank/DDBJ databases">
        <title>Chitinimonas shenzhenensis gen. nov., sp. nov., a novel member of family Burkholderiaceae isolated from activated sludge collected in Shen Zhen, China.</title>
        <authorList>
            <person name="Wang X."/>
        </authorList>
    </citation>
    <scope>NUCLEOTIDE SEQUENCE</scope>
    <source>
        <strain evidence="3">DQS-5</strain>
    </source>
</reference>
<evidence type="ECO:0000256" key="1">
    <source>
        <dbReference type="SAM" id="Phobius"/>
    </source>
</evidence>
<dbReference type="PROSITE" id="PS50056">
    <property type="entry name" value="TYR_PHOSPHATASE_2"/>
    <property type="match status" value="1"/>
</dbReference>
<dbReference type="InterPro" id="IPR020422">
    <property type="entry name" value="TYR_PHOSPHATASE_DUAL_dom"/>
</dbReference>
<feature type="transmembrane region" description="Helical" evidence="1">
    <location>
        <begin position="241"/>
        <end position="261"/>
    </location>
</feature>
<dbReference type="CDD" id="cd03386">
    <property type="entry name" value="PAP2_Aur1_like"/>
    <property type="match status" value="1"/>
</dbReference>
<keyword evidence="1" id="KW-0812">Transmembrane</keyword>
<feature type="transmembrane region" description="Helical" evidence="1">
    <location>
        <begin position="281"/>
        <end position="298"/>
    </location>
</feature>
<dbReference type="Pfam" id="PF14378">
    <property type="entry name" value="PAP2_3"/>
    <property type="match status" value="1"/>
</dbReference>
<dbReference type="Gene3D" id="3.90.190.10">
    <property type="entry name" value="Protein tyrosine phosphatase superfamily"/>
    <property type="match status" value="1"/>
</dbReference>